<comment type="caution">
    <text evidence="3">The sequence shown here is derived from an EMBL/GenBank/DDBJ whole genome shotgun (WGS) entry which is preliminary data.</text>
</comment>
<evidence type="ECO:0000313" key="2">
    <source>
        <dbReference type="EMBL" id="KXO98645.1"/>
    </source>
</evidence>
<keyword evidence="5" id="KW-1185">Reference proteome</keyword>
<dbReference type="GO" id="GO:0051920">
    <property type="term" value="F:peroxiredoxin activity"/>
    <property type="evidence" value="ECO:0007669"/>
    <property type="project" value="InterPro"/>
</dbReference>
<dbReference type="EMBL" id="LSRE01000012">
    <property type="protein sequence ID" value="KXO98645.1"/>
    <property type="molecule type" value="Genomic_DNA"/>
</dbReference>
<accession>A0A138A3E8</accession>
<gene>
    <name evidence="3" type="ORF">AXK60_12385</name>
    <name evidence="2" type="ORF">AXK61_03440</name>
</gene>
<dbReference type="AlphaFoldDB" id="A0A138A3E8"/>
<dbReference type="InterPro" id="IPR003779">
    <property type="entry name" value="CMD-like"/>
</dbReference>
<protein>
    <submittedName>
        <fullName evidence="3">Carboxymuconolactone decarboxylase</fullName>
    </submittedName>
</protein>
<feature type="domain" description="Carboxymuconolactone decarboxylase-like" evidence="1">
    <location>
        <begin position="15"/>
        <end position="99"/>
    </location>
</feature>
<reference evidence="2 5" key="1">
    <citation type="submission" date="2016-02" db="EMBL/GenBank/DDBJ databases">
        <authorList>
            <person name="Teng J.L."/>
            <person name="Tang Y."/>
            <person name="Huang Y."/>
            <person name="Guo F."/>
            <person name="Wei W."/>
            <person name="Chen J.H."/>
            <person name="Wong S.Y."/>
            <person name="Lau S.K."/>
            <person name="Woo P.C."/>
        </authorList>
    </citation>
    <scope>NUCLEOTIDE SEQUENCE [LARGE SCALE GENOMIC DNA]</scope>
    <source>
        <strain evidence="2 5">JCM 13375</strain>
    </source>
</reference>
<dbReference type="OrthoDB" id="9801997at2"/>
<sequence length="154" mass="16575">MPAQRVRIDKASPRIYKQLVAVSAEVAAAAEAAGMSRGVIELVNLRCSQLNGCAFCLNLHAQAARAAGVSDQQLDVLPAWREAPGLFDDLERAALEIAELVTSLPPHHAADIAYDRATDVLDETQTSVLIWAAVTINAFNRVSVVSGYEVRHRG</sequence>
<evidence type="ECO:0000313" key="3">
    <source>
        <dbReference type="EMBL" id="KXP04965.1"/>
    </source>
</evidence>
<evidence type="ECO:0000259" key="1">
    <source>
        <dbReference type="Pfam" id="PF02627"/>
    </source>
</evidence>
<organism evidence="3 4">
    <name type="scientific">Tsukamurella pseudospumae</name>
    <dbReference type="NCBI Taxonomy" id="239498"/>
    <lineage>
        <taxon>Bacteria</taxon>
        <taxon>Bacillati</taxon>
        <taxon>Actinomycetota</taxon>
        <taxon>Actinomycetes</taxon>
        <taxon>Mycobacteriales</taxon>
        <taxon>Tsukamurellaceae</taxon>
        <taxon>Tsukamurella</taxon>
    </lineage>
</organism>
<dbReference type="NCBIfam" id="TIGR00778">
    <property type="entry name" value="ahpD_dom"/>
    <property type="match status" value="1"/>
</dbReference>
<name>A0A138A3E8_9ACTN</name>
<dbReference type="PANTHER" id="PTHR34846:SF5">
    <property type="entry name" value="CARBOXYMUCONOLACTONE DECARBOXYLASE-LIKE DOMAIN-CONTAINING PROTEIN"/>
    <property type="match status" value="1"/>
</dbReference>
<dbReference type="RefSeq" id="WP_068572927.1">
    <property type="nucleotide sequence ID" value="NZ_LSRE01000012.1"/>
</dbReference>
<dbReference type="EMBL" id="LSRF01000057">
    <property type="protein sequence ID" value="KXP04965.1"/>
    <property type="molecule type" value="Genomic_DNA"/>
</dbReference>
<evidence type="ECO:0000313" key="4">
    <source>
        <dbReference type="Proteomes" id="UP000070258"/>
    </source>
</evidence>
<dbReference type="Proteomes" id="UP000070258">
    <property type="component" value="Unassembled WGS sequence"/>
</dbReference>
<dbReference type="PANTHER" id="PTHR34846">
    <property type="entry name" value="4-CARBOXYMUCONOLACTONE DECARBOXYLASE FAMILY PROTEIN (AFU_ORTHOLOGUE AFUA_6G11590)"/>
    <property type="match status" value="1"/>
</dbReference>
<dbReference type="STRING" id="239498.AXK60_12385"/>
<reference evidence="3" key="2">
    <citation type="submission" date="2016-02" db="EMBL/GenBank/DDBJ databases">
        <authorList>
            <person name="Teng J.L."/>
            <person name="Yang Y."/>
            <person name="Huang Y."/>
            <person name="Guo F."/>
            <person name="Wei W."/>
            <person name="Chen J.H."/>
            <person name="Wong S.Y."/>
            <person name="Lau S.K."/>
            <person name="Woo P.C."/>
        </authorList>
    </citation>
    <scope>NUCLEOTIDE SEQUENCE</scope>
    <source>
        <strain evidence="3">JCM 15929</strain>
    </source>
</reference>
<dbReference type="Gene3D" id="1.20.1290.10">
    <property type="entry name" value="AhpD-like"/>
    <property type="match status" value="1"/>
</dbReference>
<dbReference type="Pfam" id="PF02627">
    <property type="entry name" value="CMD"/>
    <property type="match status" value="1"/>
</dbReference>
<dbReference type="InterPro" id="IPR004675">
    <property type="entry name" value="AhpD_core"/>
</dbReference>
<evidence type="ECO:0000313" key="5">
    <source>
        <dbReference type="Proteomes" id="UP000070409"/>
    </source>
</evidence>
<dbReference type="InterPro" id="IPR029032">
    <property type="entry name" value="AhpD-like"/>
</dbReference>
<dbReference type="SUPFAM" id="SSF69118">
    <property type="entry name" value="AhpD-like"/>
    <property type="match status" value="1"/>
</dbReference>
<reference evidence="4" key="3">
    <citation type="submission" date="2016-02" db="EMBL/GenBank/DDBJ databases">
        <authorList>
            <person name="Wen L."/>
            <person name="He K."/>
            <person name="Yang H."/>
        </authorList>
    </citation>
    <scope>NUCLEOTIDE SEQUENCE [LARGE SCALE GENOMIC DNA]</scope>
    <source>
        <strain evidence="4">JCM 15929</strain>
    </source>
</reference>
<dbReference type="Proteomes" id="UP000070409">
    <property type="component" value="Unassembled WGS sequence"/>
</dbReference>
<proteinExistence type="predicted"/>